<accession>A0A7G8BGS8</accession>
<protein>
    <submittedName>
        <fullName evidence="1">Uncharacterized protein</fullName>
    </submittedName>
</protein>
<name>A0A7G8BGS8_9BACT</name>
<dbReference type="EMBL" id="CP060394">
    <property type="protein sequence ID" value="QNI31748.1"/>
    <property type="molecule type" value="Genomic_DNA"/>
</dbReference>
<dbReference type="RefSeq" id="WP_186742652.1">
    <property type="nucleotide sequence ID" value="NZ_CP060394.1"/>
</dbReference>
<evidence type="ECO:0000313" key="2">
    <source>
        <dbReference type="Proteomes" id="UP000515312"/>
    </source>
</evidence>
<dbReference type="Proteomes" id="UP000515312">
    <property type="component" value="Chromosome"/>
</dbReference>
<proteinExistence type="predicted"/>
<dbReference type="AlphaFoldDB" id="A0A7G8BGS8"/>
<dbReference type="KEGG" id="adin:H7849_22295"/>
<keyword evidence="2" id="KW-1185">Reference proteome</keyword>
<organism evidence="1 2">
    <name type="scientific">Alloacidobacterium dinghuense</name>
    <dbReference type="NCBI Taxonomy" id="2763107"/>
    <lineage>
        <taxon>Bacteria</taxon>
        <taxon>Pseudomonadati</taxon>
        <taxon>Acidobacteriota</taxon>
        <taxon>Terriglobia</taxon>
        <taxon>Terriglobales</taxon>
        <taxon>Acidobacteriaceae</taxon>
        <taxon>Alloacidobacterium</taxon>
    </lineage>
</organism>
<reference evidence="1 2" key="1">
    <citation type="submission" date="2020-08" db="EMBL/GenBank/DDBJ databases">
        <title>Edaphobacter telluris sp. nov. and Acidobacterium dinghuensis sp. nov., two acidobacteria isolated from forest soil.</title>
        <authorList>
            <person name="Fu J."/>
            <person name="Qiu L."/>
        </authorList>
    </citation>
    <scope>NUCLEOTIDE SEQUENCE [LARGE SCALE GENOMIC DNA]</scope>
    <source>
        <strain evidence="1">4Y35</strain>
    </source>
</reference>
<sequence length="80" mass="8777">MADKNMIEKFSMAELSRLRQELMQSGIDSRQAAELVVAFLGAHGYGTDSKLVSDVLPRLEGFGCSVDCLQAELERVALVM</sequence>
<evidence type="ECO:0000313" key="1">
    <source>
        <dbReference type="EMBL" id="QNI31748.1"/>
    </source>
</evidence>
<gene>
    <name evidence="1" type="ORF">H7849_22295</name>
</gene>